<reference evidence="1 2" key="1">
    <citation type="journal article" date="2019" name="Microbiome">
        <title>Annotated bacterial chromosomes from frame-shift-corrected long-read metagenomic data.</title>
        <authorList>
            <person name="Arumugam K."/>
            <person name="Bagci C."/>
            <person name="Bessarab I."/>
            <person name="Beier S."/>
            <person name="Buchfink B."/>
            <person name="Gorska A."/>
            <person name="Qiu G."/>
            <person name="Huson D.H."/>
            <person name="Williams R.B.H."/>
        </authorList>
    </citation>
    <scope>NUCLEOTIDE SEQUENCE [LARGE SCALE GENOMIC DNA]</scope>
    <source>
        <strain evidence="1">SSA1</strain>
    </source>
</reference>
<gene>
    <name evidence="1" type="ORF">HWD57_06075</name>
</gene>
<protein>
    <submittedName>
        <fullName evidence="1">Uncharacterized protein</fullName>
    </submittedName>
</protein>
<proteinExistence type="predicted"/>
<dbReference type="KEGG" id="acog:HWD57_06075"/>
<dbReference type="Proteomes" id="UP000509684">
    <property type="component" value="Chromosome"/>
</dbReference>
<evidence type="ECO:0000313" key="1">
    <source>
        <dbReference type="EMBL" id="QLH49397.1"/>
    </source>
</evidence>
<dbReference type="AlphaFoldDB" id="A0A7D5SB50"/>
<dbReference type="EMBL" id="CP058708">
    <property type="protein sequence ID" value="QLH49397.1"/>
    <property type="molecule type" value="Genomic_DNA"/>
</dbReference>
<accession>A0A7D5SB50</accession>
<evidence type="ECO:0000313" key="2">
    <source>
        <dbReference type="Proteomes" id="UP000509684"/>
    </source>
</evidence>
<name>A0A7D5SB50_9PROT</name>
<sequence>MTDPAHSGRTPRRQRHRRARYLARTALTPAEGDAALATRSTLKPVVVQADGRRFERRLHRSTLVAGLGRLATAC</sequence>
<organism evidence="1 2">
    <name type="scientific">Candidatus Accumulibacter cognatus</name>
    <dbReference type="NCBI Taxonomy" id="2954383"/>
    <lineage>
        <taxon>Bacteria</taxon>
        <taxon>Pseudomonadati</taxon>
        <taxon>Pseudomonadota</taxon>
        <taxon>Betaproteobacteria</taxon>
        <taxon>Candidatus Accumulibacter</taxon>
    </lineage>
</organism>